<evidence type="ECO:0000313" key="5">
    <source>
        <dbReference type="EMBL" id="PIV46436.1"/>
    </source>
</evidence>
<evidence type="ECO:0000313" key="10">
    <source>
        <dbReference type="EMBL" id="PJC01102.1"/>
    </source>
</evidence>
<evidence type="ECO:0000313" key="11">
    <source>
        <dbReference type="Proteomes" id="UP000228874"/>
    </source>
</evidence>
<reference evidence="11 12" key="2">
    <citation type="submission" date="2017-09" db="EMBL/GenBank/DDBJ databases">
        <title>Depth-based differentiation of microbial function through sediment-hosted aquifers and enrichment of novel symbionts in the deep terrestrial subsurface.</title>
        <authorList>
            <person name="Probst A.J."/>
            <person name="Ladd B."/>
            <person name="Jarett J.K."/>
            <person name="Geller-Mcgrath D.E."/>
            <person name="Sieber C.M.K."/>
            <person name="Emerson J.B."/>
            <person name="Anantharaman K."/>
            <person name="Thomas B.C."/>
            <person name="Malmstrom R."/>
            <person name="Stieglmeier M."/>
            <person name="Klingl A."/>
            <person name="Woyke T."/>
            <person name="Ryan C.M."/>
            <person name="Banfield J.F."/>
        </authorList>
    </citation>
    <scope>NUCLEOTIDE SEQUENCE [LARGE SCALE GENOMIC DNA]</scope>
</reference>
<dbReference type="EMBL" id="PCUF01000010">
    <property type="protein sequence ID" value="PIN66665.1"/>
    <property type="molecule type" value="Genomic_DNA"/>
</dbReference>
<proteinExistence type="predicted"/>
<dbReference type="EMBL" id="PFUW01000014">
    <property type="protein sequence ID" value="PJB04195.1"/>
    <property type="molecule type" value="Genomic_DNA"/>
</dbReference>
<accession>A0A2H9N3C2</accession>
<dbReference type="Proteomes" id="UP000228989">
    <property type="component" value="Unassembled WGS sequence"/>
</dbReference>
<evidence type="ECO:0000313" key="3">
    <source>
        <dbReference type="EMBL" id="PIN66665.1"/>
    </source>
</evidence>
<dbReference type="Proteomes" id="UP000230713">
    <property type="component" value="Unassembled WGS sequence"/>
</dbReference>
<accession>A0A2G9LJG6</accession>
<comment type="caution">
    <text evidence="3">The sequence shown here is derived from an EMBL/GenBank/DDBJ whole genome shotgun (WGS) entry which is preliminary data.</text>
</comment>
<gene>
    <name evidence="10" type="ORF">CO072_02360</name>
    <name evidence="9" type="ORF">CO124_00640</name>
    <name evidence="5" type="ORF">COS22_01500</name>
    <name evidence="4" type="ORF">COS45_02190</name>
    <name evidence="6" type="ORF">COW47_00125</name>
    <name evidence="3" type="ORF">COW69_01110</name>
    <name evidence="8" type="ORF">COY63_01325</name>
    <name evidence="7" type="ORF">COZ66_00310</name>
</gene>
<accession>A0A2H9M7Z9</accession>
<organism evidence="3 13">
    <name type="scientific">Huberarchaeum crystalense</name>
    <dbReference type="NCBI Taxonomy" id="2014257"/>
    <lineage>
        <taxon>Archaea</taxon>
        <taxon>Candidatus Huberarchaeota</taxon>
        <taxon>Candidatus Huberarchaeia</taxon>
        <taxon>Candidatus Huberarchaeales</taxon>
        <taxon>Candidatus Huberarchaeaceae</taxon>
        <taxon>Candidatus Huberarchaeum</taxon>
    </lineage>
</organism>
<evidence type="ECO:0000313" key="8">
    <source>
        <dbReference type="EMBL" id="PIY99866.1"/>
    </source>
</evidence>
<accession>A0A2H9RCI4</accession>
<accession>A0A2H9P8N7</accession>
<accession>A0A2H9QST8</accession>
<evidence type="ECO:0000313" key="13">
    <source>
        <dbReference type="Proteomes" id="UP000229789"/>
    </source>
</evidence>
<dbReference type="SUPFAM" id="SSF55257">
    <property type="entry name" value="RBP11-like subunits of RNA polymerase"/>
    <property type="match status" value="1"/>
</dbReference>
<evidence type="ECO:0000313" key="9">
    <source>
        <dbReference type="EMBL" id="PJB04195.1"/>
    </source>
</evidence>
<dbReference type="EMBL" id="PEUT01000054">
    <property type="protein sequence ID" value="PIV13567.1"/>
    <property type="molecule type" value="Genomic_DNA"/>
</dbReference>
<evidence type="ECO:0000256" key="1">
    <source>
        <dbReference type="ARBA" id="ARBA00022478"/>
    </source>
</evidence>
<accession>A0A2H9M2L6</accession>
<keyword evidence="2" id="KW-0804">Transcription</keyword>
<dbReference type="GO" id="GO:0000428">
    <property type="term" value="C:DNA-directed RNA polymerase complex"/>
    <property type="evidence" value="ECO:0007669"/>
    <property type="project" value="UniProtKB-KW"/>
</dbReference>
<dbReference type="Proteomes" id="UP000228874">
    <property type="component" value="Unassembled WGS sequence"/>
</dbReference>
<keyword evidence="1" id="KW-0240">DNA-directed RNA polymerase</keyword>
<dbReference type="Proteomes" id="UP000231449">
    <property type="component" value="Unassembled WGS sequence"/>
</dbReference>
<evidence type="ECO:0000313" key="7">
    <source>
        <dbReference type="EMBL" id="PIX28290.1"/>
    </source>
</evidence>
<dbReference type="GO" id="GO:0006351">
    <property type="term" value="P:DNA-templated transcription"/>
    <property type="evidence" value="ECO:0007669"/>
    <property type="project" value="InterPro"/>
</dbReference>
<evidence type="ECO:0000313" key="12">
    <source>
        <dbReference type="Proteomes" id="UP000228888"/>
    </source>
</evidence>
<dbReference type="EMBL" id="PETW01000025">
    <property type="protein sequence ID" value="PIV46436.1"/>
    <property type="molecule type" value="Genomic_DNA"/>
</dbReference>
<dbReference type="Proteomes" id="UP000230477">
    <property type="component" value="Unassembled WGS sequence"/>
</dbReference>
<evidence type="ECO:0000256" key="2">
    <source>
        <dbReference type="ARBA" id="ARBA00023163"/>
    </source>
</evidence>
<dbReference type="Proteomes" id="UP000228888">
    <property type="component" value="Unassembled WGS sequence"/>
</dbReference>
<dbReference type="AlphaFoldDB" id="A0A2G9LJG6"/>
<dbReference type="Proteomes" id="UP000229789">
    <property type="component" value="Unassembled WGS sequence"/>
</dbReference>
<dbReference type="GO" id="GO:0046983">
    <property type="term" value="F:protein dimerization activity"/>
    <property type="evidence" value="ECO:0007669"/>
    <property type="project" value="InterPro"/>
</dbReference>
<sequence length="93" mass="10576">MVKPKVEILEKTKTSINIKITDYKDITLWGALVDKLRDLNAKAIYREENPLLNNLEVFVEVQDGDAVDAIKSCAKALYLDVDNIENQVTKKLK</sequence>
<reference evidence="3 13" key="1">
    <citation type="submission" date="2017-09" db="EMBL/GenBank/DDBJ databases">
        <title>Depth-based differentiation of microbial function through sediment-hosted aquifers and enrichment of novel symbionts in the deep terrestrial subsurface.</title>
        <authorList>
            <person name="Probst A.J."/>
            <person name="Ladd B."/>
            <person name="Jarett J.K."/>
            <person name="Geller-Mcgrath D.E."/>
            <person name="Sieber C.M."/>
            <person name="Emerson J.B."/>
            <person name="Anantharaman K."/>
            <person name="Thomas B.C."/>
            <person name="Malmstrom R."/>
            <person name="Stieglmeier M."/>
            <person name="Klingl A."/>
            <person name="Woyke T."/>
            <person name="Ryan C.M."/>
            <person name="Banfield J.F."/>
        </authorList>
    </citation>
    <scope>NUCLEOTIDE SEQUENCE [LARGE SCALE GENOMIC DNA]</scope>
    <source>
        <strain evidence="5">CG02_land_8_20_14_3_00_31_209</strain>
        <strain evidence="4">CG03_land_8_20_14_0_80_31_114</strain>
        <strain evidence="6">CG17_big_fil_post_rev_8_21_14_2_50_31_73</strain>
        <strain evidence="3">CG18_big_fil_WC_8_21_14_2_50_31_19</strain>
        <strain evidence="8">CG_4_10_14_0_8_um_filter_31_133</strain>
        <strain evidence="7">CG_4_8_14_3_um_filter</strain>
        <strain evidence="10">CG_4_9_14_0_8_um_filter_31_21</strain>
        <strain evidence="9">CG_4_9_14_3_um_filter_31_125</strain>
    </source>
</reference>
<dbReference type="EMBL" id="PFFF01000001">
    <property type="protein sequence ID" value="PIV89938.1"/>
    <property type="molecule type" value="Genomic_DNA"/>
</dbReference>
<protein>
    <submittedName>
        <fullName evidence="3">Uncharacterized protein</fullName>
    </submittedName>
</protein>
<name>A0A2G9LJG6_HUBC1</name>
<dbReference type="Gene3D" id="3.30.1360.10">
    <property type="entry name" value="RNA polymerase, RBP11-like subunit"/>
    <property type="match status" value="1"/>
</dbReference>
<dbReference type="Proteomes" id="UP000231232">
    <property type="component" value="Unassembled WGS sequence"/>
</dbReference>
<dbReference type="EMBL" id="PFMG01000026">
    <property type="protein sequence ID" value="PIY99866.1"/>
    <property type="molecule type" value="Genomic_DNA"/>
</dbReference>
<dbReference type="InterPro" id="IPR036603">
    <property type="entry name" value="RBP11-like"/>
</dbReference>
<dbReference type="EMBL" id="PFSX01000065">
    <property type="protein sequence ID" value="PJC01102.1"/>
    <property type="molecule type" value="Genomic_DNA"/>
</dbReference>
<evidence type="ECO:0000313" key="4">
    <source>
        <dbReference type="EMBL" id="PIV13567.1"/>
    </source>
</evidence>
<accession>A0A2H9MN46</accession>
<evidence type="ECO:0000313" key="6">
    <source>
        <dbReference type="EMBL" id="PIV89938.1"/>
    </source>
</evidence>
<dbReference type="EMBL" id="PFIH01000008">
    <property type="protein sequence ID" value="PIX28290.1"/>
    <property type="molecule type" value="Genomic_DNA"/>
</dbReference>